<dbReference type="AlphaFoldDB" id="A0A1N6KKV3"/>
<evidence type="ECO:0000313" key="5">
    <source>
        <dbReference type="Proteomes" id="UP000184693"/>
    </source>
</evidence>
<dbReference type="Pfam" id="PF07364">
    <property type="entry name" value="DUF1485"/>
    <property type="match status" value="1"/>
</dbReference>
<feature type="domain" description="Microcystin LR degradation protein MlrC N-terminal" evidence="3">
    <location>
        <begin position="2"/>
        <end position="287"/>
    </location>
</feature>
<dbReference type="GO" id="GO:0008237">
    <property type="term" value="F:metallopeptidase activity"/>
    <property type="evidence" value="ECO:0007669"/>
    <property type="project" value="UniProtKB-KW"/>
</dbReference>
<feature type="domain" description="Microcystin LR degradation protein MlrC C-terminal" evidence="2">
    <location>
        <begin position="297"/>
        <end position="469"/>
    </location>
</feature>
<evidence type="ECO:0000313" key="4">
    <source>
        <dbReference type="EMBL" id="SIO57182.1"/>
    </source>
</evidence>
<evidence type="ECO:0000259" key="2">
    <source>
        <dbReference type="Pfam" id="PF07171"/>
    </source>
</evidence>
<comment type="cofactor">
    <cofactor evidence="1">
        <name>Zn(2+)</name>
        <dbReference type="ChEBI" id="CHEBI:29105"/>
    </cofactor>
    <text evidence="1">Binds 1 zinc ion per subunit.</text>
</comment>
<dbReference type="Proteomes" id="UP000184693">
    <property type="component" value="Unassembled WGS sequence"/>
</dbReference>
<comment type="function">
    <text evidence="1">Involved in peptidolytic degradation of cyclic heptapeptide hepatotoxin microcystin (MC).</text>
</comment>
<dbReference type="RefSeq" id="WP_074269170.1">
    <property type="nucleotide sequence ID" value="NZ_FSRM01000002.1"/>
</dbReference>
<dbReference type="EMBL" id="FSRM01000002">
    <property type="protein sequence ID" value="SIO57182.1"/>
    <property type="molecule type" value="Genomic_DNA"/>
</dbReference>
<proteinExistence type="inferred from homology"/>
<comment type="similarity">
    <text evidence="1">Belongs to the peptidase M81 family.</text>
</comment>
<reference evidence="4 5" key="1">
    <citation type="submission" date="2016-11" db="EMBL/GenBank/DDBJ databases">
        <authorList>
            <person name="Jaros S."/>
            <person name="Januszkiewicz K."/>
            <person name="Wedrychowicz H."/>
        </authorList>
    </citation>
    <scope>NUCLEOTIDE SEQUENCE [LARGE SCALE GENOMIC DNA]</scope>
    <source>
        <strain evidence="4 5">GAS86</strain>
    </source>
</reference>
<evidence type="ECO:0000256" key="1">
    <source>
        <dbReference type="PIRNR" id="PIRNR012702"/>
    </source>
</evidence>
<dbReference type="GO" id="GO:0006508">
    <property type="term" value="P:proteolysis"/>
    <property type="evidence" value="ECO:0007669"/>
    <property type="project" value="UniProtKB-KW"/>
</dbReference>
<accession>A0A1N6KKV3</accession>
<gene>
    <name evidence="4" type="ORF">SAMN05444168_7487</name>
</gene>
<dbReference type="InterPro" id="IPR009197">
    <property type="entry name" value="MlrC"/>
</dbReference>
<dbReference type="InterPro" id="IPR015995">
    <property type="entry name" value="MlrC_N"/>
</dbReference>
<dbReference type="Pfam" id="PF07171">
    <property type="entry name" value="MlrC_C"/>
    <property type="match status" value="1"/>
</dbReference>
<sequence>MRVFTGSLATETNTFAPMPTGLAAFKERRYFPAGCHPAEMSSFGGPLWAARQRAQAYDWTLIEGMVASAQPGGTVTREAYESLRDELLADLRAALPVDIVLLGLHGAMVADGYDDCEGDLLARVREIVGPGVVIGAELDPHAHLSEAMIAHSDVLVAYKEYPHTDILERAYELADLCRRLAQREIAPVSAVIDCDMVVPIHTTREPGRSLVARIQSLEGHNGILTVSIVQGFATGDVPDMGTKVLVYADGDAQAAQQLARELADDLVAMRDTLLVRYLDIDTALDRATVAPRGPVVLADRSDNPGSGAAGDSTFILRRMLERGIRNAALGPLWDPVAVSIAFDAGVGSRLDMRIGGKIGPLSGDPVDGRCVVKALMRDLKMTGNGGTPTQMGDCALIEMEGIEIVLNTLRGQAMNVDLFTQLQCDLSSKRIVVVKSAQHFHASFATIAEDILYVGAPGSASPDWNALTYGKIRYPKWPIEQPESGSLN</sequence>
<name>A0A1N6KKV3_9BURK</name>
<evidence type="ECO:0000259" key="3">
    <source>
        <dbReference type="Pfam" id="PF07364"/>
    </source>
</evidence>
<dbReference type="PIRSF" id="PIRSF012702">
    <property type="entry name" value="UCP012702"/>
    <property type="match status" value="1"/>
</dbReference>
<protein>
    <recommendedName>
        <fullName evidence="1">Microcystinase C</fullName>
        <shortName evidence="1">MlrC</shortName>
    </recommendedName>
</protein>
<dbReference type="InterPro" id="IPR010799">
    <property type="entry name" value="MlrC_C"/>
</dbReference>
<dbReference type="OrthoDB" id="5288421at2"/>
<keyword evidence="1" id="KW-0378">Hydrolase</keyword>
<keyword evidence="1" id="KW-0645">Protease</keyword>
<dbReference type="GO" id="GO:0046872">
    <property type="term" value="F:metal ion binding"/>
    <property type="evidence" value="ECO:0007669"/>
    <property type="project" value="UniProtKB-KW"/>
</dbReference>
<keyword evidence="1" id="KW-0479">Metal-binding</keyword>
<keyword evidence="1" id="KW-0482">Metalloprotease</keyword>
<organism evidence="4 5">
    <name type="scientific">Paraburkholderia phenazinium</name>
    <dbReference type="NCBI Taxonomy" id="60549"/>
    <lineage>
        <taxon>Bacteria</taxon>
        <taxon>Pseudomonadati</taxon>
        <taxon>Pseudomonadota</taxon>
        <taxon>Betaproteobacteria</taxon>
        <taxon>Burkholderiales</taxon>
        <taxon>Burkholderiaceae</taxon>
        <taxon>Paraburkholderia</taxon>
    </lineage>
</organism>